<keyword evidence="3" id="KW-1185">Reference proteome</keyword>
<sequence length="134" mass="14557">MALVNGDGRDVDLSAKANPESPGRPEEDSEPGETSGSSSALSWPVLEMMRALGYRALIAVDTQPWTHSHGRTAMDAQPWTHSHGHTAMDAQPWTHSHGHTAMDTQPWTHSHGHTAMDIESGLVMTKFPLKPSLT</sequence>
<evidence type="ECO:0000256" key="1">
    <source>
        <dbReference type="SAM" id="MobiDB-lite"/>
    </source>
</evidence>
<dbReference type="AlphaFoldDB" id="A0A9P6DX52"/>
<dbReference type="Proteomes" id="UP000886523">
    <property type="component" value="Unassembled WGS sequence"/>
</dbReference>
<feature type="region of interest" description="Disordered" evidence="1">
    <location>
        <begin position="68"/>
        <end position="98"/>
    </location>
</feature>
<evidence type="ECO:0000313" key="2">
    <source>
        <dbReference type="EMBL" id="KAF9518136.1"/>
    </source>
</evidence>
<comment type="caution">
    <text evidence="2">The sequence shown here is derived from an EMBL/GenBank/DDBJ whole genome shotgun (WGS) entry which is preliminary data.</text>
</comment>
<reference evidence="2" key="1">
    <citation type="journal article" date="2020" name="Nat. Commun.">
        <title>Large-scale genome sequencing of mycorrhizal fungi provides insights into the early evolution of symbiotic traits.</title>
        <authorList>
            <person name="Miyauchi S."/>
            <person name="Kiss E."/>
            <person name="Kuo A."/>
            <person name="Drula E."/>
            <person name="Kohler A."/>
            <person name="Sanchez-Garcia M."/>
            <person name="Morin E."/>
            <person name="Andreopoulos B."/>
            <person name="Barry K.W."/>
            <person name="Bonito G."/>
            <person name="Buee M."/>
            <person name="Carver A."/>
            <person name="Chen C."/>
            <person name="Cichocki N."/>
            <person name="Clum A."/>
            <person name="Culley D."/>
            <person name="Crous P.W."/>
            <person name="Fauchery L."/>
            <person name="Girlanda M."/>
            <person name="Hayes R.D."/>
            <person name="Keri Z."/>
            <person name="LaButti K."/>
            <person name="Lipzen A."/>
            <person name="Lombard V."/>
            <person name="Magnuson J."/>
            <person name="Maillard F."/>
            <person name="Murat C."/>
            <person name="Nolan M."/>
            <person name="Ohm R.A."/>
            <person name="Pangilinan J."/>
            <person name="Pereira M.F."/>
            <person name="Perotto S."/>
            <person name="Peter M."/>
            <person name="Pfister S."/>
            <person name="Riley R."/>
            <person name="Sitrit Y."/>
            <person name="Stielow J.B."/>
            <person name="Szollosi G."/>
            <person name="Zifcakova L."/>
            <person name="Stursova M."/>
            <person name="Spatafora J.W."/>
            <person name="Tedersoo L."/>
            <person name="Vaario L.M."/>
            <person name="Yamada A."/>
            <person name="Yan M."/>
            <person name="Wang P."/>
            <person name="Xu J."/>
            <person name="Bruns T."/>
            <person name="Baldrian P."/>
            <person name="Vilgalys R."/>
            <person name="Dunand C."/>
            <person name="Henrissat B."/>
            <person name="Grigoriev I.V."/>
            <person name="Hibbett D."/>
            <person name="Nagy L.G."/>
            <person name="Martin F.M."/>
        </authorList>
    </citation>
    <scope>NUCLEOTIDE SEQUENCE</scope>
    <source>
        <strain evidence="2">UP504</strain>
    </source>
</reference>
<protein>
    <submittedName>
        <fullName evidence="2">Uncharacterized protein</fullName>
    </submittedName>
</protein>
<organism evidence="2 3">
    <name type="scientific">Hydnum rufescens UP504</name>
    <dbReference type="NCBI Taxonomy" id="1448309"/>
    <lineage>
        <taxon>Eukaryota</taxon>
        <taxon>Fungi</taxon>
        <taxon>Dikarya</taxon>
        <taxon>Basidiomycota</taxon>
        <taxon>Agaricomycotina</taxon>
        <taxon>Agaricomycetes</taxon>
        <taxon>Cantharellales</taxon>
        <taxon>Hydnaceae</taxon>
        <taxon>Hydnum</taxon>
    </lineage>
</organism>
<proteinExistence type="predicted"/>
<gene>
    <name evidence="2" type="ORF">BS47DRAFT_1359158</name>
</gene>
<feature type="compositionally biased region" description="Polar residues" evidence="1">
    <location>
        <begin position="32"/>
        <end position="41"/>
    </location>
</feature>
<feature type="region of interest" description="Disordered" evidence="1">
    <location>
        <begin position="1"/>
        <end position="42"/>
    </location>
</feature>
<dbReference type="EMBL" id="MU128927">
    <property type="protein sequence ID" value="KAF9518136.1"/>
    <property type="molecule type" value="Genomic_DNA"/>
</dbReference>
<accession>A0A9P6DX52</accession>
<evidence type="ECO:0000313" key="3">
    <source>
        <dbReference type="Proteomes" id="UP000886523"/>
    </source>
</evidence>
<name>A0A9P6DX52_9AGAM</name>